<dbReference type="PANTHER" id="PTHR43112">
    <property type="entry name" value="FERREDOXIN"/>
    <property type="match status" value="1"/>
</dbReference>
<organism evidence="10">
    <name type="scientific">marine sediment metagenome</name>
    <dbReference type="NCBI Taxonomy" id="412755"/>
    <lineage>
        <taxon>unclassified sequences</taxon>
        <taxon>metagenomes</taxon>
        <taxon>ecological metagenomes</taxon>
    </lineage>
</organism>
<gene>
    <name evidence="10" type="ORF">LCGC14_0298660</name>
</gene>
<proteinExistence type="inferred from homology"/>
<dbReference type="PROSITE" id="PS51085">
    <property type="entry name" value="2FE2S_FER_2"/>
    <property type="match status" value="1"/>
</dbReference>
<evidence type="ECO:0000256" key="6">
    <source>
        <dbReference type="ARBA" id="ARBA00023004"/>
    </source>
</evidence>
<dbReference type="GO" id="GO:0051537">
    <property type="term" value="F:2 iron, 2 sulfur cluster binding"/>
    <property type="evidence" value="ECO:0007669"/>
    <property type="project" value="UniProtKB-KW"/>
</dbReference>
<evidence type="ECO:0000256" key="1">
    <source>
        <dbReference type="ARBA" id="ARBA00007874"/>
    </source>
</evidence>
<keyword evidence="4" id="KW-0479">Metal-binding</keyword>
<reference evidence="10" key="1">
    <citation type="journal article" date="2015" name="Nature">
        <title>Complex archaea that bridge the gap between prokaryotes and eukaryotes.</title>
        <authorList>
            <person name="Spang A."/>
            <person name="Saw J.H."/>
            <person name="Jorgensen S.L."/>
            <person name="Zaremba-Niedzwiedzka K."/>
            <person name="Martijn J."/>
            <person name="Lind A.E."/>
            <person name="van Eijk R."/>
            <person name="Schleper C."/>
            <person name="Guy L."/>
            <person name="Ettema T.J."/>
        </authorList>
    </citation>
    <scope>NUCLEOTIDE SEQUENCE</scope>
</reference>
<keyword evidence="7" id="KW-0411">Iron-sulfur</keyword>
<feature type="domain" description="2Fe-2S ferredoxin-type" evidence="9">
    <location>
        <begin position="4"/>
        <end position="97"/>
    </location>
</feature>
<evidence type="ECO:0000256" key="5">
    <source>
        <dbReference type="ARBA" id="ARBA00022982"/>
    </source>
</evidence>
<dbReference type="AlphaFoldDB" id="A0A0F9WWS7"/>
<accession>A0A0F9WWS7</accession>
<evidence type="ECO:0000256" key="4">
    <source>
        <dbReference type="ARBA" id="ARBA00022723"/>
    </source>
</evidence>
<keyword evidence="5" id="KW-0249">Electron transport</keyword>
<evidence type="ECO:0000259" key="9">
    <source>
        <dbReference type="PROSITE" id="PS51085"/>
    </source>
</evidence>
<keyword evidence="3" id="KW-0001">2Fe-2S</keyword>
<dbReference type="EMBL" id="LAZR01000184">
    <property type="protein sequence ID" value="KKN83448.1"/>
    <property type="molecule type" value="Genomic_DNA"/>
</dbReference>
<dbReference type="SUPFAM" id="SSF54292">
    <property type="entry name" value="2Fe-2S ferredoxin-like"/>
    <property type="match status" value="1"/>
</dbReference>
<protein>
    <recommendedName>
        <fullName evidence="9">2Fe-2S ferredoxin-type domain-containing protein</fullName>
    </recommendedName>
</protein>
<comment type="caution">
    <text evidence="10">The sequence shown here is derived from an EMBL/GenBank/DDBJ whole genome shotgun (WGS) entry which is preliminary data.</text>
</comment>
<dbReference type="Pfam" id="PF00111">
    <property type="entry name" value="Fer2"/>
    <property type="match status" value="1"/>
</dbReference>
<keyword evidence="2" id="KW-0813">Transport</keyword>
<evidence type="ECO:0000313" key="10">
    <source>
        <dbReference type="EMBL" id="KKN83448.1"/>
    </source>
</evidence>
<dbReference type="PANTHER" id="PTHR43112:SF27">
    <property type="entry name" value="FERREDOXIN"/>
    <property type="match status" value="1"/>
</dbReference>
<evidence type="ECO:0000256" key="2">
    <source>
        <dbReference type="ARBA" id="ARBA00022448"/>
    </source>
</evidence>
<dbReference type="Gene3D" id="3.10.20.30">
    <property type="match status" value="1"/>
</dbReference>
<dbReference type="InterPro" id="IPR036010">
    <property type="entry name" value="2Fe-2S_ferredoxin-like_sf"/>
</dbReference>
<name>A0A0F9WWS7_9ZZZZ</name>
<dbReference type="CDD" id="cd00207">
    <property type="entry name" value="fer2"/>
    <property type="match status" value="1"/>
</dbReference>
<evidence type="ECO:0000256" key="7">
    <source>
        <dbReference type="ARBA" id="ARBA00023014"/>
    </source>
</evidence>
<sequence>MKSHRVTFANRNGRVLDVGEDQPILDAAEAAGFVLPVACRYGGCITCAGRLVSGKVRQPKGTALNRRQSAAGYILLCVARPRSDCVIAVGVESHDDLYRNPFSVPQTPESGSSKQGS</sequence>
<dbReference type="InterPro" id="IPR001041">
    <property type="entry name" value="2Fe-2S_ferredoxin-type"/>
</dbReference>
<keyword evidence="6" id="KW-0408">Iron</keyword>
<dbReference type="GO" id="GO:0046872">
    <property type="term" value="F:metal ion binding"/>
    <property type="evidence" value="ECO:0007669"/>
    <property type="project" value="UniProtKB-KW"/>
</dbReference>
<comment type="cofactor">
    <cofactor evidence="8">
        <name>[2Fe-2S] cluster</name>
        <dbReference type="ChEBI" id="CHEBI:190135"/>
    </cofactor>
</comment>
<evidence type="ECO:0000256" key="8">
    <source>
        <dbReference type="ARBA" id="ARBA00034078"/>
    </source>
</evidence>
<comment type="similarity">
    <text evidence="1">Belongs to the 2Fe2S plant-type ferredoxin family.</text>
</comment>
<evidence type="ECO:0000256" key="3">
    <source>
        <dbReference type="ARBA" id="ARBA00022714"/>
    </source>
</evidence>
<dbReference type="InterPro" id="IPR012675">
    <property type="entry name" value="Beta-grasp_dom_sf"/>
</dbReference>